<keyword evidence="2" id="KW-0274">FAD</keyword>
<dbReference type="PROSITE" id="PS51387">
    <property type="entry name" value="FAD_PCMH"/>
    <property type="match status" value="1"/>
</dbReference>
<proteinExistence type="predicted"/>
<dbReference type="InterPro" id="IPR002346">
    <property type="entry name" value="Mopterin_DH_FAD-bd"/>
</dbReference>
<dbReference type="Gene3D" id="3.30.390.50">
    <property type="entry name" value="CO dehydrogenase flavoprotein, C-terminal domain"/>
    <property type="match status" value="1"/>
</dbReference>
<dbReference type="InterPro" id="IPR016169">
    <property type="entry name" value="FAD-bd_PCMH_sub2"/>
</dbReference>
<dbReference type="InterPro" id="IPR036318">
    <property type="entry name" value="FAD-bd_PCMH-like_sf"/>
</dbReference>
<dbReference type="InterPro" id="IPR016167">
    <property type="entry name" value="FAD-bd_PCMH_sub1"/>
</dbReference>
<dbReference type="InterPro" id="IPR005107">
    <property type="entry name" value="CO_DH_flav_C"/>
</dbReference>
<feature type="domain" description="FAD-binding PCMH-type" evidence="4">
    <location>
        <begin position="3"/>
        <end position="178"/>
    </location>
</feature>
<keyword evidence="1" id="KW-0285">Flavoprotein</keyword>
<sequence>MFYKLPEFNYYKPSNLKELLELIDKLDDYKILAGGTDLLIDMRIKRYEPRNIVDINHVKELEYILVKENKLHIGALTRLQTLIDSKIIFEKTPLLHEAVSSMGSWQIRCLASIGGNLCNASPAADTAPPLLVYNAELVLSSRIGERVVSIHEFFKGPRQTVLNKNELLKEIIVPILENYGYSYIKIGRRNSFTLSIVSVATLLKIENNVFKDVRIALNSIAPIPIRAKSVEEYLINREVSDSVIEDASKRVLYDISPITDIRASADYRRRISIIVVQDSIREAVDYLKR</sequence>
<dbReference type="GO" id="GO:0071949">
    <property type="term" value="F:FAD binding"/>
    <property type="evidence" value="ECO:0007669"/>
    <property type="project" value="InterPro"/>
</dbReference>
<dbReference type="InterPro" id="IPR016166">
    <property type="entry name" value="FAD-bd_PCMH"/>
</dbReference>
<comment type="caution">
    <text evidence="5">The sequence shown here is derived from an EMBL/GenBank/DDBJ whole genome shotgun (WGS) entry which is preliminary data.</text>
</comment>
<dbReference type="EMBL" id="DTAN01000096">
    <property type="protein sequence ID" value="HGU65057.1"/>
    <property type="molecule type" value="Genomic_DNA"/>
</dbReference>
<dbReference type="InterPro" id="IPR051312">
    <property type="entry name" value="Diverse_Substr_Oxidored"/>
</dbReference>
<dbReference type="SUPFAM" id="SSF55447">
    <property type="entry name" value="CO dehydrogenase flavoprotein C-terminal domain-like"/>
    <property type="match status" value="1"/>
</dbReference>
<keyword evidence="3" id="KW-0560">Oxidoreductase</keyword>
<accession>A0A7J3PLZ9</accession>
<organism evidence="5">
    <name type="scientific">Staphylothermus marinus</name>
    <dbReference type="NCBI Taxonomy" id="2280"/>
    <lineage>
        <taxon>Archaea</taxon>
        <taxon>Thermoproteota</taxon>
        <taxon>Thermoprotei</taxon>
        <taxon>Desulfurococcales</taxon>
        <taxon>Desulfurococcaceae</taxon>
        <taxon>Staphylothermus</taxon>
    </lineage>
</organism>
<evidence type="ECO:0000313" key="5">
    <source>
        <dbReference type="EMBL" id="HGU65057.1"/>
    </source>
</evidence>
<gene>
    <name evidence="5" type="ORF">ENT92_02415</name>
</gene>
<dbReference type="Gene3D" id="3.30.465.10">
    <property type="match status" value="1"/>
</dbReference>
<evidence type="ECO:0000256" key="1">
    <source>
        <dbReference type="ARBA" id="ARBA00022630"/>
    </source>
</evidence>
<dbReference type="InterPro" id="IPR036683">
    <property type="entry name" value="CO_DH_flav_C_dom_sf"/>
</dbReference>
<dbReference type="GO" id="GO:0016491">
    <property type="term" value="F:oxidoreductase activity"/>
    <property type="evidence" value="ECO:0007669"/>
    <property type="project" value="UniProtKB-KW"/>
</dbReference>
<dbReference type="AlphaFoldDB" id="A0A7J3PLZ9"/>
<dbReference type="Pfam" id="PF00941">
    <property type="entry name" value="FAD_binding_5"/>
    <property type="match status" value="1"/>
</dbReference>
<reference evidence="5" key="1">
    <citation type="journal article" date="2020" name="mSystems">
        <title>Genome- and Community-Level Interaction Insights into Carbon Utilization and Element Cycling Functions of Hydrothermarchaeota in Hydrothermal Sediment.</title>
        <authorList>
            <person name="Zhou Z."/>
            <person name="Liu Y."/>
            <person name="Xu W."/>
            <person name="Pan J."/>
            <person name="Luo Z.H."/>
            <person name="Li M."/>
        </authorList>
    </citation>
    <scope>NUCLEOTIDE SEQUENCE [LARGE SCALE GENOMIC DNA]</scope>
    <source>
        <strain evidence="5">SpSt-622</strain>
    </source>
</reference>
<protein>
    <submittedName>
        <fullName evidence="5">Xanthine dehydrogenase family protein subunit M</fullName>
    </submittedName>
</protein>
<name>A0A7J3PLZ9_STAMA</name>
<dbReference type="PANTHER" id="PTHR42659">
    <property type="entry name" value="XANTHINE DEHYDROGENASE SUBUNIT C-RELATED"/>
    <property type="match status" value="1"/>
</dbReference>
<evidence type="ECO:0000259" key="4">
    <source>
        <dbReference type="PROSITE" id="PS51387"/>
    </source>
</evidence>
<dbReference type="SMART" id="SM01092">
    <property type="entry name" value="CO_deh_flav_C"/>
    <property type="match status" value="1"/>
</dbReference>
<evidence type="ECO:0000256" key="3">
    <source>
        <dbReference type="ARBA" id="ARBA00023002"/>
    </source>
</evidence>
<dbReference type="FunFam" id="3.30.465.10:FF:000017">
    <property type="entry name" value="Xanthine dehydrogenase, FAD binding subunit"/>
    <property type="match status" value="1"/>
</dbReference>
<dbReference type="PANTHER" id="PTHR42659:SF9">
    <property type="entry name" value="XANTHINE DEHYDROGENASE FAD-BINDING SUBUNIT XDHB-RELATED"/>
    <property type="match status" value="1"/>
</dbReference>
<dbReference type="SUPFAM" id="SSF56176">
    <property type="entry name" value="FAD-binding/transporter-associated domain-like"/>
    <property type="match status" value="1"/>
</dbReference>
<dbReference type="Pfam" id="PF03450">
    <property type="entry name" value="CO_deh_flav_C"/>
    <property type="match status" value="1"/>
</dbReference>
<evidence type="ECO:0000256" key="2">
    <source>
        <dbReference type="ARBA" id="ARBA00022827"/>
    </source>
</evidence>
<dbReference type="Gene3D" id="3.30.43.10">
    <property type="entry name" value="Uridine Diphospho-n-acetylenolpyruvylglucosamine Reductase, domain 2"/>
    <property type="match status" value="1"/>
</dbReference>